<dbReference type="EMBL" id="JBHTGL010000008">
    <property type="protein sequence ID" value="MFD0622677.1"/>
    <property type="molecule type" value="Genomic_DNA"/>
</dbReference>
<reference evidence="2" key="1">
    <citation type="journal article" date="2019" name="Int. J. Syst. Evol. Microbiol.">
        <title>The Global Catalogue of Microorganisms (GCM) 10K type strain sequencing project: providing services to taxonomists for standard genome sequencing and annotation.</title>
        <authorList>
            <consortium name="The Broad Institute Genomics Platform"/>
            <consortium name="The Broad Institute Genome Sequencing Center for Infectious Disease"/>
            <person name="Wu L."/>
            <person name="Ma J."/>
        </authorList>
    </citation>
    <scope>NUCLEOTIDE SEQUENCE [LARGE SCALE GENOMIC DNA]</scope>
    <source>
        <strain evidence="2">JCM 12607</strain>
    </source>
</reference>
<protein>
    <recommendedName>
        <fullName evidence="3">HEAT repeat domain-containing protein</fullName>
    </recommendedName>
</protein>
<evidence type="ECO:0000313" key="2">
    <source>
        <dbReference type="Proteomes" id="UP001596915"/>
    </source>
</evidence>
<proteinExistence type="predicted"/>
<name>A0ABW2WR16_9ACTN</name>
<organism evidence="1 2">
    <name type="scientific">Streptomyces sanglieri</name>
    <dbReference type="NCBI Taxonomy" id="193460"/>
    <lineage>
        <taxon>Bacteria</taxon>
        <taxon>Bacillati</taxon>
        <taxon>Actinomycetota</taxon>
        <taxon>Actinomycetes</taxon>
        <taxon>Kitasatosporales</taxon>
        <taxon>Streptomycetaceae</taxon>
        <taxon>Streptomyces</taxon>
    </lineage>
</organism>
<accession>A0ABW2WR16</accession>
<comment type="caution">
    <text evidence="1">The sequence shown here is derived from an EMBL/GenBank/DDBJ whole genome shotgun (WGS) entry which is preliminary data.</text>
</comment>
<evidence type="ECO:0000313" key="1">
    <source>
        <dbReference type="EMBL" id="MFD0622677.1"/>
    </source>
</evidence>
<sequence length="258" mass="28242">MNDAASSTAAFPQPYRAIATRFEKLAHRYGAGARLASLIRWLREPTQVLCQTRPAGCPTGRATAFMDAESSPAASGRLNAQVVNWALMYDCYGDVDRVPELLARAEREEEAEVWDELGYRLILECDLVFPASFAALPCLVRLASRSARARVLAGAIVRCAAGGHGCDDLLAGCAEAIAQFPSLLDRHLRSRPDDYLAPFRDLIAVEGRYHWSAILGGLLGRHLPGRLPSLCCGDDDRHRRIRTLFSDPGLEPGRRGPT</sequence>
<dbReference type="Proteomes" id="UP001596915">
    <property type="component" value="Unassembled WGS sequence"/>
</dbReference>
<keyword evidence="2" id="KW-1185">Reference proteome</keyword>
<gene>
    <name evidence="1" type="ORF">ACFQ2K_07385</name>
</gene>
<evidence type="ECO:0008006" key="3">
    <source>
        <dbReference type="Google" id="ProtNLM"/>
    </source>
</evidence>